<dbReference type="GO" id="GO:0016763">
    <property type="term" value="F:pentosyltransferase activity"/>
    <property type="evidence" value="ECO:0007669"/>
    <property type="project" value="TreeGrafter"/>
</dbReference>
<evidence type="ECO:0000313" key="12">
    <source>
        <dbReference type="Proteomes" id="UP000505210"/>
    </source>
</evidence>
<organism evidence="11 12">
    <name type="scientific">Thermoleptolyngbya sichuanensis A183</name>
    <dbReference type="NCBI Taxonomy" id="2737172"/>
    <lineage>
        <taxon>Bacteria</taxon>
        <taxon>Bacillati</taxon>
        <taxon>Cyanobacteriota</taxon>
        <taxon>Cyanophyceae</taxon>
        <taxon>Oculatellales</taxon>
        <taxon>Oculatellaceae</taxon>
        <taxon>Thermoleptolyngbya</taxon>
        <taxon>Thermoleptolyngbya sichuanensis</taxon>
    </lineage>
</organism>
<evidence type="ECO:0000259" key="10">
    <source>
        <dbReference type="Pfam" id="PF13231"/>
    </source>
</evidence>
<evidence type="ECO:0000256" key="3">
    <source>
        <dbReference type="ARBA" id="ARBA00022676"/>
    </source>
</evidence>
<evidence type="ECO:0000256" key="1">
    <source>
        <dbReference type="ARBA" id="ARBA00004651"/>
    </source>
</evidence>
<feature type="transmembrane region" description="Helical" evidence="9">
    <location>
        <begin position="370"/>
        <end position="390"/>
    </location>
</feature>
<name>A0A6M8BBL5_9CYAN</name>
<evidence type="ECO:0000256" key="4">
    <source>
        <dbReference type="ARBA" id="ARBA00022679"/>
    </source>
</evidence>
<dbReference type="InterPro" id="IPR038731">
    <property type="entry name" value="RgtA/B/C-like"/>
</dbReference>
<reference evidence="11 12" key="1">
    <citation type="submission" date="2020-05" db="EMBL/GenBank/DDBJ databases">
        <title>Complete genome sequence of of a novel Thermoleptolyngbya strain isolated from hot springs of Ganzi, Sichuan China.</title>
        <authorList>
            <person name="Tang J."/>
            <person name="Daroch M."/>
            <person name="Li L."/>
            <person name="Waleron K."/>
            <person name="Waleron M."/>
            <person name="Waleron M."/>
        </authorList>
    </citation>
    <scope>NUCLEOTIDE SEQUENCE [LARGE SCALE GENOMIC DNA]</scope>
    <source>
        <strain evidence="11 12">PKUAC-SCTA183</strain>
    </source>
</reference>
<evidence type="ECO:0000256" key="6">
    <source>
        <dbReference type="ARBA" id="ARBA00022989"/>
    </source>
</evidence>
<dbReference type="Proteomes" id="UP000505210">
    <property type="component" value="Chromosome"/>
</dbReference>
<dbReference type="PANTHER" id="PTHR33908:SF11">
    <property type="entry name" value="MEMBRANE PROTEIN"/>
    <property type="match status" value="1"/>
</dbReference>
<feature type="transmembrane region" description="Helical" evidence="9">
    <location>
        <begin position="208"/>
        <end position="232"/>
    </location>
</feature>
<evidence type="ECO:0000256" key="5">
    <source>
        <dbReference type="ARBA" id="ARBA00022692"/>
    </source>
</evidence>
<dbReference type="GO" id="GO:0005886">
    <property type="term" value="C:plasma membrane"/>
    <property type="evidence" value="ECO:0007669"/>
    <property type="project" value="UniProtKB-SubCell"/>
</dbReference>
<comment type="subcellular location">
    <subcellularLocation>
        <location evidence="1">Cell membrane</location>
        <topology evidence="1">Multi-pass membrane protein</topology>
    </subcellularLocation>
</comment>
<dbReference type="InterPro" id="IPR050297">
    <property type="entry name" value="LipidA_mod_glycosyltrf_83"/>
</dbReference>
<dbReference type="GO" id="GO:0009103">
    <property type="term" value="P:lipopolysaccharide biosynthetic process"/>
    <property type="evidence" value="ECO:0007669"/>
    <property type="project" value="UniProtKB-ARBA"/>
</dbReference>
<feature type="transmembrane region" description="Helical" evidence="9">
    <location>
        <begin position="154"/>
        <end position="173"/>
    </location>
</feature>
<gene>
    <name evidence="11" type="ORF">HPC62_21130</name>
</gene>
<evidence type="ECO:0000313" key="11">
    <source>
        <dbReference type="EMBL" id="QKD84344.1"/>
    </source>
</evidence>
<keyword evidence="6 9" id="KW-1133">Transmembrane helix</keyword>
<sequence>MHTIETPGSVSQLLCPKVPTWLRYAVIALLIAGIFFRFINLSQKVYWTDEALTSLRSSGHTKVEFVEEQFTGAVISPETVMRYQSLEPENGWGHTLAALMGNAEHTPLYFLGVRGWMQWFGSGSGAVRGLSAVFGVLALPCVFWLALELFQSQVAAWVSLGLFAITPLHILYAQEARPYSLWTLCIVLSSAALLRAMRVRSWQSWSIYGLSVALGLYTQLLFALVAIAHALYILGVEQVLQKRRLTDTARAYALSAGGALLSLLPWMVLLVVRADRIRDTTASLNEVTSFDHLINRWFLGLSRSLVGIDLAAANLLLVLLVGWALVVLCRQTVPRCWLLVLLLVAVPFLGLALPDVLLGGRRTVRIRYLIPSYVGLQLALVYLFTRAIVTQASGQLHRWQPWLWRGVLGAMVAIALSNTLDSANSDLWWNKSISRSAYYLPVAEMINREAKPLVIADRHPSAILAFSRRLDSHVRLQLVGDRARFQVARGYKPVFLLNPSEKLRTVLERQGYCLKMVYRDPHAPDAEADRLWRIQRPAKAQPLQQKPASAPADLPRNAEVLSEEG</sequence>
<evidence type="ECO:0000256" key="8">
    <source>
        <dbReference type="SAM" id="MobiDB-lite"/>
    </source>
</evidence>
<dbReference type="KEGG" id="theu:HPC62_21130"/>
<evidence type="ECO:0000256" key="2">
    <source>
        <dbReference type="ARBA" id="ARBA00022475"/>
    </source>
</evidence>
<keyword evidence="12" id="KW-1185">Reference proteome</keyword>
<feature type="transmembrane region" description="Helical" evidence="9">
    <location>
        <begin position="252"/>
        <end position="272"/>
    </location>
</feature>
<feature type="transmembrane region" description="Helical" evidence="9">
    <location>
        <begin position="21"/>
        <end position="39"/>
    </location>
</feature>
<proteinExistence type="predicted"/>
<accession>A0A6M8BBL5</accession>
<feature type="transmembrane region" description="Helical" evidence="9">
    <location>
        <begin position="337"/>
        <end position="358"/>
    </location>
</feature>
<dbReference type="RefSeq" id="WP_172358388.1">
    <property type="nucleotide sequence ID" value="NZ_CP053661.1"/>
</dbReference>
<keyword evidence="5 9" id="KW-0812">Transmembrane</keyword>
<evidence type="ECO:0000256" key="7">
    <source>
        <dbReference type="ARBA" id="ARBA00023136"/>
    </source>
</evidence>
<feature type="transmembrane region" description="Helical" evidence="9">
    <location>
        <begin position="126"/>
        <end position="147"/>
    </location>
</feature>
<dbReference type="EMBL" id="CP053661">
    <property type="protein sequence ID" value="QKD84344.1"/>
    <property type="molecule type" value="Genomic_DNA"/>
</dbReference>
<feature type="transmembrane region" description="Helical" evidence="9">
    <location>
        <begin position="179"/>
        <end position="196"/>
    </location>
</feature>
<feature type="domain" description="Glycosyltransferase RgtA/B/C/D-like" evidence="10">
    <location>
        <begin position="105"/>
        <end position="243"/>
    </location>
</feature>
<keyword evidence="7 9" id="KW-0472">Membrane</keyword>
<feature type="region of interest" description="Disordered" evidence="8">
    <location>
        <begin position="534"/>
        <end position="565"/>
    </location>
</feature>
<evidence type="ECO:0000256" key="9">
    <source>
        <dbReference type="SAM" id="Phobius"/>
    </source>
</evidence>
<keyword evidence="3" id="KW-0328">Glycosyltransferase</keyword>
<keyword evidence="4 11" id="KW-0808">Transferase</keyword>
<dbReference type="Pfam" id="PF13231">
    <property type="entry name" value="PMT_2"/>
    <property type="match status" value="1"/>
</dbReference>
<protein>
    <submittedName>
        <fullName evidence="11">Phospholipid carrier-dependent glycosyltransferase</fullName>
    </submittedName>
</protein>
<dbReference type="AlphaFoldDB" id="A0A6M8BBL5"/>
<keyword evidence="2" id="KW-1003">Cell membrane</keyword>
<dbReference type="PANTHER" id="PTHR33908">
    <property type="entry name" value="MANNOSYLTRANSFERASE YKCB-RELATED"/>
    <property type="match status" value="1"/>
</dbReference>
<feature type="transmembrane region" description="Helical" evidence="9">
    <location>
        <begin position="305"/>
        <end position="325"/>
    </location>
</feature>